<dbReference type="InterPro" id="IPR014015">
    <property type="entry name" value="Helicase_SF3_DNA-vir"/>
</dbReference>
<evidence type="ECO:0000256" key="3">
    <source>
        <dbReference type="ARBA" id="ARBA00022771"/>
    </source>
</evidence>
<dbReference type="Pfam" id="PF01807">
    <property type="entry name" value="Zn_ribbon_DnaG"/>
    <property type="match status" value="1"/>
</dbReference>
<dbReference type="Proteomes" id="UP000319335">
    <property type="component" value="Unassembled WGS sequence"/>
</dbReference>
<dbReference type="InterPro" id="IPR014818">
    <property type="entry name" value="Phage/plasmid_primase_P4_C"/>
</dbReference>
<dbReference type="PANTHER" id="PTHR30313:SF2">
    <property type="entry name" value="DNA PRIMASE"/>
    <property type="match status" value="1"/>
</dbReference>
<dbReference type="InterPro" id="IPR036977">
    <property type="entry name" value="DNA_primase_Znf_CHC2"/>
</dbReference>
<dbReference type="GO" id="GO:0003899">
    <property type="term" value="F:DNA-directed RNA polymerase activity"/>
    <property type="evidence" value="ECO:0007669"/>
    <property type="project" value="InterPro"/>
</dbReference>
<dbReference type="Pfam" id="PF03288">
    <property type="entry name" value="Pox_D5"/>
    <property type="match status" value="1"/>
</dbReference>
<keyword evidence="1" id="KW-0479">Metal-binding</keyword>
<evidence type="ECO:0000256" key="5">
    <source>
        <dbReference type="ARBA" id="ARBA00022840"/>
    </source>
</evidence>
<evidence type="ECO:0000313" key="8">
    <source>
        <dbReference type="Proteomes" id="UP000319335"/>
    </source>
</evidence>
<dbReference type="InterPro" id="IPR027417">
    <property type="entry name" value="P-loop_NTPase"/>
</dbReference>
<dbReference type="InterPro" id="IPR006500">
    <property type="entry name" value="Helicase_put_C_phage/plasmid"/>
</dbReference>
<dbReference type="Gene3D" id="3.90.580.10">
    <property type="entry name" value="Zinc finger, CHC2-type domain"/>
    <property type="match status" value="1"/>
</dbReference>
<dbReference type="InterPro" id="IPR004968">
    <property type="entry name" value="DNA_primase/NTPase_C"/>
</dbReference>
<dbReference type="GO" id="GO:0006269">
    <property type="term" value="P:DNA replication, synthesis of primer"/>
    <property type="evidence" value="ECO:0007669"/>
    <property type="project" value="TreeGrafter"/>
</dbReference>
<evidence type="ECO:0000313" key="7">
    <source>
        <dbReference type="EMBL" id="TQD28274.1"/>
    </source>
</evidence>
<dbReference type="Gene3D" id="3.90.980.10">
    <property type="entry name" value="DNA primase, catalytic core, N-terminal domain"/>
    <property type="match status" value="1"/>
</dbReference>
<dbReference type="Gene3D" id="3.40.1360.10">
    <property type="match status" value="1"/>
</dbReference>
<dbReference type="RefSeq" id="WP_154808379.1">
    <property type="nucleotide sequence ID" value="NZ_VIAQ01000006.1"/>
</dbReference>
<organism evidence="7 8">
    <name type="scientific">Methanolobus vulcani</name>
    <dbReference type="NCBI Taxonomy" id="38026"/>
    <lineage>
        <taxon>Archaea</taxon>
        <taxon>Methanobacteriati</taxon>
        <taxon>Methanobacteriota</taxon>
        <taxon>Stenosarchaea group</taxon>
        <taxon>Methanomicrobia</taxon>
        <taxon>Methanosarcinales</taxon>
        <taxon>Methanosarcinaceae</taxon>
        <taxon>Methanolobus</taxon>
    </lineage>
</organism>
<dbReference type="GO" id="GO:0008270">
    <property type="term" value="F:zinc ion binding"/>
    <property type="evidence" value="ECO:0007669"/>
    <property type="project" value="UniProtKB-KW"/>
</dbReference>
<keyword evidence="2" id="KW-0547">Nucleotide-binding</keyword>
<dbReference type="SUPFAM" id="SSF56731">
    <property type="entry name" value="DNA primase core"/>
    <property type="match status" value="1"/>
</dbReference>
<dbReference type="Pfam" id="PF08706">
    <property type="entry name" value="D5_N"/>
    <property type="match status" value="1"/>
</dbReference>
<dbReference type="CDD" id="cd01029">
    <property type="entry name" value="TOPRIM_primases"/>
    <property type="match status" value="1"/>
</dbReference>
<dbReference type="EMBL" id="VIAQ01000006">
    <property type="protein sequence ID" value="TQD28274.1"/>
    <property type="molecule type" value="Genomic_DNA"/>
</dbReference>
<dbReference type="GO" id="GO:0005524">
    <property type="term" value="F:ATP binding"/>
    <property type="evidence" value="ECO:0007669"/>
    <property type="project" value="UniProtKB-KW"/>
</dbReference>
<dbReference type="SUPFAM" id="SSF52540">
    <property type="entry name" value="P-loop containing nucleoside triphosphate hydrolases"/>
    <property type="match status" value="1"/>
</dbReference>
<reference evidence="7 8" key="1">
    <citation type="submission" date="2019-06" db="EMBL/GenBank/DDBJ databases">
        <title>Draft genome sequence of Methanolobus vulcani B1d.</title>
        <authorList>
            <person name="Creighbaum A.J."/>
            <person name="Ticak T."/>
            <person name="Hariraju D."/>
            <person name="Arivett B.A."/>
            <person name="Ferguson D.J.Jr."/>
        </authorList>
    </citation>
    <scope>NUCLEOTIDE SEQUENCE [LARGE SCALE GENOMIC DNA]</scope>
    <source>
        <strain evidence="7 8">B1d</strain>
    </source>
</reference>
<dbReference type="InterPro" id="IPR045455">
    <property type="entry name" value="NrS-1_pol-like_helicase"/>
</dbReference>
<dbReference type="SMART" id="SM00885">
    <property type="entry name" value="D5_N"/>
    <property type="match status" value="1"/>
</dbReference>
<dbReference type="GO" id="GO:0003677">
    <property type="term" value="F:DNA binding"/>
    <property type="evidence" value="ECO:0007669"/>
    <property type="project" value="InterPro"/>
</dbReference>
<name>A0A7Z8P325_9EURY</name>
<dbReference type="PANTHER" id="PTHR30313">
    <property type="entry name" value="DNA PRIMASE"/>
    <property type="match status" value="1"/>
</dbReference>
<evidence type="ECO:0000256" key="2">
    <source>
        <dbReference type="ARBA" id="ARBA00022741"/>
    </source>
</evidence>
<dbReference type="PROSITE" id="PS51206">
    <property type="entry name" value="SF3_HELICASE_1"/>
    <property type="match status" value="1"/>
</dbReference>
<keyword evidence="5" id="KW-0067">ATP-binding</keyword>
<dbReference type="InterPro" id="IPR013264">
    <property type="entry name" value="DNAG_N"/>
</dbReference>
<dbReference type="InterPro" id="IPR037068">
    <property type="entry name" value="DNA_primase_core_N_sf"/>
</dbReference>
<dbReference type="Pfam" id="PF08275">
    <property type="entry name" value="DNAG_N"/>
    <property type="match status" value="1"/>
</dbReference>
<dbReference type="InterPro" id="IPR002694">
    <property type="entry name" value="Znf_CHC2"/>
</dbReference>
<accession>A0A7Z8P325</accession>
<feature type="domain" description="SF3 helicase" evidence="6">
    <location>
        <begin position="590"/>
        <end position="746"/>
    </location>
</feature>
<evidence type="ECO:0000259" key="6">
    <source>
        <dbReference type="PROSITE" id="PS51206"/>
    </source>
</evidence>
<dbReference type="OrthoDB" id="142922at2157"/>
<sequence>MSPACNRDVIEDIKSKIDIVDLVGETVQLKQKGASYRGATSTSSKSGASLIVDPQLQMYKNFAEDDGGDIFNWISYREGLDIDSDFPKILEIAAEKAGVVLEHQSQEDLTEKGLILSFLRAAAGYYHSQLTDECRDYIHNTWGISDKMIDELQIGWAPGNSRLQREMADLFPSDVMEMSGLFHVSGNRKLRDVFRGCIIFPYWKGGKVVYFIGRDPKWNKDSTGPKYFKQLVHSEQRPHISKVIDNSVFYGEDSIKRADSVIITEGVTDCIKVLQEGLPCISPVTVRIKEEQKEYAYDLIKTKSEVIICNDNEDNETGKNGAIATAEYLEHKGVQVSLIELPRPNDVDKIDLAEYLQENTKEDFLQLESNNVWEIKLNSQNVPEGNVEKARTVKRFILNDLKLMDSSIRDIFIRNDVRKYFDLSKTDMNTILKSVRFNDDEITQEDDQDFFTVRGKLRVKKLGEYVMSLARYITFDDTKSIYVYRNGVYVPRGEDTIARIVQTSLGDASKKHHISEIINYVQLETLTPRSKINHDINKINILNGLYNLNTGQLDPHSPDYISIVQLPITYDPDATCPAVDKFISEVLEEKYQSVIYEILGYCMIPDTRIEKSVMFLGKGANGKSVMLNMFGEFLGSHNVAAESLHMLEKDPYSLAELYGKLANIFPDLASGALYENSTFKMLTGNEKELRAQRKYEHPFKFRNTARLVFSANELPPVPGHDFAYFRRWILLKFPYTFEGKKADKGLIDKLTTPEELSGLFNRCVVALRALLARGEYSYDMTTDEVMKMYKVNSDPIAAFADEVVVFAEKHTPKKAMFSEYVEWCKSNGIDPAAENIFAKRFKKLGYVPGREPTGDRPYVWENCTIKGQSVWVKENNPDGKNQEQDVSPSNCLGLSSNCNVVQNVNKKDSENNYTYINNREITQEPRRIECEQSLLQSNTSCPGSRRGSDISFSLGEKMNLFRQISKHSNNLQELVANSRAAGIEDPWEIMDKMESSGEFVRISQTEFKMVS</sequence>
<dbReference type="Pfam" id="PF13155">
    <property type="entry name" value="Toprim_2"/>
    <property type="match status" value="1"/>
</dbReference>
<keyword evidence="3" id="KW-0863">Zinc-finger</keyword>
<dbReference type="Pfam" id="PF19263">
    <property type="entry name" value="DUF5906"/>
    <property type="match status" value="1"/>
</dbReference>
<dbReference type="Gene3D" id="3.40.50.300">
    <property type="entry name" value="P-loop containing nucleotide triphosphate hydrolases"/>
    <property type="match status" value="1"/>
</dbReference>
<keyword evidence="4" id="KW-0862">Zinc</keyword>
<dbReference type="InterPro" id="IPR034154">
    <property type="entry name" value="TOPRIM_DnaG/twinkle"/>
</dbReference>
<dbReference type="NCBIfam" id="TIGR01613">
    <property type="entry name" value="primase_Cterm"/>
    <property type="match status" value="1"/>
</dbReference>
<dbReference type="GO" id="GO:0005737">
    <property type="term" value="C:cytoplasm"/>
    <property type="evidence" value="ECO:0007669"/>
    <property type="project" value="TreeGrafter"/>
</dbReference>
<proteinExistence type="predicted"/>
<dbReference type="AlphaFoldDB" id="A0A7Z8P325"/>
<keyword evidence="8" id="KW-1185">Reference proteome</keyword>
<comment type="caution">
    <text evidence="7">The sequence shown here is derived from an EMBL/GenBank/DDBJ whole genome shotgun (WGS) entry which is preliminary data.</text>
</comment>
<protein>
    <recommendedName>
        <fullName evidence="6">SF3 helicase domain-containing protein</fullName>
    </recommendedName>
</protein>
<evidence type="ECO:0000256" key="1">
    <source>
        <dbReference type="ARBA" id="ARBA00022723"/>
    </source>
</evidence>
<evidence type="ECO:0000256" key="4">
    <source>
        <dbReference type="ARBA" id="ARBA00022833"/>
    </source>
</evidence>
<gene>
    <name evidence="7" type="ORF">FKV42_00965</name>
</gene>
<dbReference type="SUPFAM" id="SSF57783">
    <property type="entry name" value="Zinc beta-ribbon"/>
    <property type="match status" value="1"/>
</dbReference>
<dbReference type="InterPro" id="IPR050219">
    <property type="entry name" value="DnaG_primase"/>
</dbReference>